<feature type="compositionally biased region" description="Low complexity" evidence="5">
    <location>
        <begin position="101"/>
        <end position="110"/>
    </location>
</feature>
<gene>
    <name evidence="6" type="ORF">L5515_007414</name>
</gene>
<feature type="region of interest" description="Disordered" evidence="5">
    <location>
        <begin position="276"/>
        <end position="335"/>
    </location>
</feature>
<keyword evidence="4" id="KW-0539">Nucleus</keyword>
<comment type="subcellular location">
    <subcellularLocation>
        <location evidence="1">Nucleus</location>
    </subcellularLocation>
</comment>
<accession>A0AAE9F516</accession>
<dbReference type="PANTHER" id="PTHR12694:SF8">
    <property type="entry name" value="TRANSCRIPTION INITIATION FACTOR IIA SUBUNIT 1"/>
    <property type="match status" value="1"/>
</dbReference>
<dbReference type="Gene3D" id="2.30.18.10">
    <property type="entry name" value="Transcription factor IIA (TFIIA), beta-barrel domain"/>
    <property type="match status" value="1"/>
</dbReference>
<evidence type="ECO:0000256" key="1">
    <source>
        <dbReference type="ARBA" id="ARBA00004123"/>
    </source>
</evidence>
<dbReference type="Proteomes" id="UP000829354">
    <property type="component" value="Chromosome V"/>
</dbReference>
<feature type="compositionally biased region" description="Acidic residues" evidence="5">
    <location>
        <begin position="313"/>
        <end position="335"/>
    </location>
</feature>
<dbReference type="SMART" id="SM01371">
    <property type="entry name" value="TFIIA"/>
    <property type="match status" value="1"/>
</dbReference>
<dbReference type="GO" id="GO:0005672">
    <property type="term" value="C:transcription factor TFIIA complex"/>
    <property type="evidence" value="ECO:0007669"/>
    <property type="project" value="InterPro"/>
</dbReference>
<feature type="region of interest" description="Disordered" evidence="5">
    <location>
        <begin position="200"/>
        <end position="240"/>
    </location>
</feature>
<evidence type="ECO:0000313" key="6">
    <source>
        <dbReference type="EMBL" id="UMM34260.1"/>
    </source>
</evidence>
<protein>
    <recommendedName>
        <fullName evidence="8">Protein CBR-PQN-51</fullName>
    </recommendedName>
</protein>
<evidence type="ECO:0000256" key="2">
    <source>
        <dbReference type="ARBA" id="ARBA00010059"/>
    </source>
</evidence>
<evidence type="ECO:0008006" key="8">
    <source>
        <dbReference type="Google" id="ProtNLM"/>
    </source>
</evidence>
<dbReference type="Pfam" id="PF03153">
    <property type="entry name" value="TFIIA"/>
    <property type="match status" value="1"/>
</dbReference>
<proteinExistence type="inferred from homology"/>
<organism evidence="6 7">
    <name type="scientific">Caenorhabditis briggsae</name>
    <dbReference type="NCBI Taxonomy" id="6238"/>
    <lineage>
        <taxon>Eukaryota</taxon>
        <taxon>Metazoa</taxon>
        <taxon>Ecdysozoa</taxon>
        <taxon>Nematoda</taxon>
        <taxon>Chromadorea</taxon>
        <taxon>Rhabditida</taxon>
        <taxon>Rhabditina</taxon>
        <taxon>Rhabditomorpha</taxon>
        <taxon>Rhabditoidea</taxon>
        <taxon>Rhabditidae</taxon>
        <taxon>Peloderinae</taxon>
        <taxon>Caenorhabditis</taxon>
    </lineage>
</organism>
<keyword evidence="7" id="KW-1185">Reference proteome</keyword>
<comment type="similarity">
    <text evidence="2">Belongs to the TFIIA subunit 1 family.</text>
</comment>
<reference evidence="6 7" key="1">
    <citation type="submission" date="2022-04" db="EMBL/GenBank/DDBJ databases">
        <title>Chromosome-level reference genomes for two strains of Caenorhabditis briggsae: an improved platform for comparative genomics.</title>
        <authorList>
            <person name="Stevens L."/>
            <person name="Andersen E."/>
        </authorList>
    </citation>
    <scope>NUCLEOTIDE SEQUENCE [LARGE SCALE GENOMIC DNA]</scope>
    <source>
        <strain evidence="6">VX34</strain>
        <tissue evidence="6">Whole-organism</tissue>
    </source>
</reference>
<evidence type="ECO:0000256" key="5">
    <source>
        <dbReference type="SAM" id="MobiDB-lite"/>
    </source>
</evidence>
<dbReference type="GO" id="GO:0006367">
    <property type="term" value="P:transcription initiation at RNA polymerase II promoter"/>
    <property type="evidence" value="ECO:0007669"/>
    <property type="project" value="InterPro"/>
</dbReference>
<dbReference type="PANTHER" id="PTHR12694">
    <property type="entry name" value="TRANSCRIPTION INITIATION FACTOR IIA SUBUNIT 1"/>
    <property type="match status" value="1"/>
</dbReference>
<dbReference type="AlphaFoldDB" id="A0AAE9F516"/>
<feature type="compositionally biased region" description="Acidic residues" evidence="5">
    <location>
        <begin position="290"/>
        <end position="300"/>
    </location>
</feature>
<dbReference type="InterPro" id="IPR004855">
    <property type="entry name" value="TFIIA_asu/bsu"/>
</dbReference>
<evidence type="ECO:0000313" key="7">
    <source>
        <dbReference type="Proteomes" id="UP000829354"/>
    </source>
</evidence>
<sequence>MEMFNGFIIRLQSSYFVFLVETGQIPCLNWRQSTTCTSFSSLTSPLPLRRIYTQSIVAAAARLEAGTISEVSTWRTEMGLPTFTSRGCVDLESNAAPPAPRQQQPHVAPNPVRPNPIPQRVNPVQQQQQPRTTLAALHMGDTPIRMAYTQPGQHQPQQVRMFPQQFQNQLQFPAGQFVVVQQPGGVPMPLMPNQLQHRLMPQVQQQQLQQQPQQQQSNQLTHMNQMDGNGGSESDGEGCSEPLKVRRARAKASTKVRGTGASKKEAMKVLGSMLRDIQLDGGGGGMSDSSSDDEVEDDDDPLRRIADRMGNGEVEDGDQVAEEEPLNSEDDQSDDEDLTMLFDADNVVMCQFEKVNRARTKWKFQLKDGIMHIDKKDYCFQKCTGEAEW</sequence>
<dbReference type="InterPro" id="IPR009088">
    <property type="entry name" value="TFIIA_b-brl"/>
</dbReference>
<name>A0AAE9F516_CAEBR</name>
<dbReference type="CDD" id="cd07976">
    <property type="entry name" value="TFIIA_alpha_beta_like"/>
    <property type="match status" value="1"/>
</dbReference>
<dbReference type="FunFam" id="2.30.18.10:FF:000008">
    <property type="entry name" value="Transcription factor TFIIA complex large subunit"/>
    <property type="match status" value="1"/>
</dbReference>
<feature type="region of interest" description="Disordered" evidence="5">
    <location>
        <begin position="92"/>
        <end position="119"/>
    </location>
</feature>
<dbReference type="SUPFAM" id="SSF50784">
    <property type="entry name" value="Transcription factor IIA (TFIIA), beta-barrel domain"/>
    <property type="match status" value="1"/>
</dbReference>
<dbReference type="EMBL" id="CP092624">
    <property type="protein sequence ID" value="UMM34260.1"/>
    <property type="molecule type" value="Genomic_DNA"/>
</dbReference>
<keyword evidence="3" id="KW-0804">Transcription</keyword>
<feature type="compositionally biased region" description="Low complexity" evidence="5">
    <location>
        <begin position="200"/>
        <end position="220"/>
    </location>
</feature>
<evidence type="ECO:0000256" key="4">
    <source>
        <dbReference type="ARBA" id="ARBA00023242"/>
    </source>
</evidence>
<evidence type="ECO:0000256" key="3">
    <source>
        <dbReference type="ARBA" id="ARBA00023163"/>
    </source>
</evidence>